<organism evidence="1">
    <name type="scientific">Candidatus Moduliflexus flocculans</name>
    <dbReference type="NCBI Taxonomy" id="1499966"/>
    <lineage>
        <taxon>Bacteria</taxon>
        <taxon>Candidatus Moduliflexota</taxon>
        <taxon>Candidatus Moduliflexia</taxon>
        <taxon>Candidatus Moduliflexales</taxon>
        <taxon>Candidatus Moduliflexaceae</taxon>
    </lineage>
</organism>
<reference evidence="1" key="1">
    <citation type="journal article" date="2015" name="PeerJ">
        <title>First genomic representation of candidate bacterial phylum KSB3 points to enhanced environmental sensing as a trigger of wastewater bulking.</title>
        <authorList>
            <person name="Sekiguchi Y."/>
            <person name="Ohashi A."/>
            <person name="Parks D.H."/>
            <person name="Yamauchi T."/>
            <person name="Tyson G.W."/>
            <person name="Hugenholtz P."/>
        </authorList>
    </citation>
    <scope>NUCLEOTIDE SEQUENCE [LARGE SCALE GENOMIC DNA]</scope>
</reference>
<dbReference type="EMBL" id="DF820457">
    <property type="protein sequence ID" value="GAK51373.1"/>
    <property type="molecule type" value="Genomic_DNA"/>
</dbReference>
<dbReference type="HOGENOM" id="CLU_2647135_0_0_0"/>
<dbReference type="Proteomes" id="UP000030700">
    <property type="component" value="Unassembled WGS sequence"/>
</dbReference>
<dbReference type="Pfam" id="PF05973">
    <property type="entry name" value="Gp49"/>
    <property type="match status" value="1"/>
</dbReference>
<gene>
    <name evidence="1" type="ORF">U14_02616</name>
</gene>
<dbReference type="AlphaFoldDB" id="A0A081BLV7"/>
<dbReference type="InterPro" id="IPR009241">
    <property type="entry name" value="HigB-like"/>
</dbReference>
<protein>
    <submittedName>
        <fullName evidence="1">Uncharacterized protein</fullName>
    </submittedName>
</protein>
<name>A0A081BLV7_9BACT</name>
<evidence type="ECO:0000313" key="1">
    <source>
        <dbReference type="EMBL" id="GAK51373.1"/>
    </source>
</evidence>
<sequence length="76" mass="8808">MQFQIEFVALANGKHPFKEFIQGLSLPERAKVFETINYFVELKNQNAPIKENLSKHLEDGIFELRISSSETIIRTL</sequence>
<accession>A0A081BLV7</accession>
<dbReference type="STRING" id="1499966.U14_02616"/>
<keyword evidence="2" id="KW-1185">Reference proteome</keyword>
<proteinExistence type="predicted"/>
<evidence type="ECO:0000313" key="2">
    <source>
        <dbReference type="Proteomes" id="UP000030700"/>
    </source>
</evidence>